<dbReference type="EMBL" id="CAJFDH010000002">
    <property type="protein sequence ID" value="CAD5212125.1"/>
    <property type="molecule type" value="Genomic_DNA"/>
</dbReference>
<dbReference type="InterPro" id="IPR036734">
    <property type="entry name" value="Neur_chan_lig-bd_sf"/>
</dbReference>
<feature type="transmembrane region" description="Helical" evidence="1">
    <location>
        <begin position="277"/>
        <end position="297"/>
    </location>
</feature>
<name>A0A811KB01_9BILA</name>
<feature type="transmembrane region" description="Helical" evidence="1">
    <location>
        <begin position="304"/>
        <end position="325"/>
    </location>
</feature>
<feature type="domain" description="Neurotransmitter-gated ion-channel ligand-binding" evidence="3">
    <location>
        <begin position="76"/>
        <end position="223"/>
    </location>
</feature>
<dbReference type="PANTHER" id="PTHR18945">
    <property type="entry name" value="NEUROTRANSMITTER GATED ION CHANNEL"/>
    <property type="match status" value="1"/>
</dbReference>
<keyword evidence="1" id="KW-0472">Membrane</keyword>
<dbReference type="OrthoDB" id="5975154at2759"/>
<evidence type="ECO:0000256" key="1">
    <source>
        <dbReference type="SAM" id="Phobius"/>
    </source>
</evidence>
<feature type="chain" id="PRO_5035681519" description="Neurotransmitter-gated ion-channel ligand-binding domain-containing protein" evidence="2">
    <location>
        <begin position="27"/>
        <end position="449"/>
    </location>
</feature>
<evidence type="ECO:0000259" key="3">
    <source>
        <dbReference type="Pfam" id="PF02931"/>
    </source>
</evidence>
<evidence type="ECO:0000256" key="2">
    <source>
        <dbReference type="SAM" id="SignalP"/>
    </source>
</evidence>
<dbReference type="Gene3D" id="2.70.170.10">
    <property type="entry name" value="Neurotransmitter-gated ion-channel ligand-binding domain"/>
    <property type="match status" value="1"/>
</dbReference>
<dbReference type="GO" id="GO:0016020">
    <property type="term" value="C:membrane"/>
    <property type="evidence" value="ECO:0007669"/>
    <property type="project" value="InterPro"/>
</dbReference>
<keyword evidence="1" id="KW-1133">Transmembrane helix</keyword>
<dbReference type="InterPro" id="IPR006201">
    <property type="entry name" value="Neur_channel"/>
</dbReference>
<dbReference type="Proteomes" id="UP000783686">
    <property type="component" value="Unassembled WGS sequence"/>
</dbReference>
<dbReference type="GO" id="GO:0005230">
    <property type="term" value="F:extracellular ligand-gated monoatomic ion channel activity"/>
    <property type="evidence" value="ECO:0007669"/>
    <property type="project" value="InterPro"/>
</dbReference>
<dbReference type="Proteomes" id="UP000614601">
    <property type="component" value="Unassembled WGS sequence"/>
</dbReference>
<feature type="transmembrane region" description="Helical" evidence="1">
    <location>
        <begin position="424"/>
        <end position="446"/>
    </location>
</feature>
<keyword evidence="5" id="KW-1185">Reference proteome</keyword>
<feature type="transmembrane region" description="Helical" evidence="1">
    <location>
        <begin position="337"/>
        <end position="361"/>
    </location>
</feature>
<protein>
    <recommendedName>
        <fullName evidence="3">Neurotransmitter-gated ion-channel ligand-binding domain-containing protein</fullName>
    </recommendedName>
</protein>
<keyword evidence="1" id="KW-0812">Transmembrane</keyword>
<dbReference type="InterPro" id="IPR006202">
    <property type="entry name" value="Neur_chan_lig-bd"/>
</dbReference>
<dbReference type="Pfam" id="PF02931">
    <property type="entry name" value="Neur_chan_LBD"/>
    <property type="match status" value="1"/>
</dbReference>
<organism evidence="4 5">
    <name type="scientific">Bursaphelenchus okinawaensis</name>
    <dbReference type="NCBI Taxonomy" id="465554"/>
    <lineage>
        <taxon>Eukaryota</taxon>
        <taxon>Metazoa</taxon>
        <taxon>Ecdysozoa</taxon>
        <taxon>Nematoda</taxon>
        <taxon>Chromadorea</taxon>
        <taxon>Rhabditida</taxon>
        <taxon>Tylenchina</taxon>
        <taxon>Tylenchomorpha</taxon>
        <taxon>Aphelenchoidea</taxon>
        <taxon>Aphelenchoididae</taxon>
        <taxon>Bursaphelenchus</taxon>
    </lineage>
</organism>
<sequence length="449" mass="51833">MITIVLAVSALPLLASLILTSSESQAGCEWRHNISESESLTISQQDTLENCLYYKLAQSQPSHIEFIQDPPWEYPLVIGVDSFLVHQVDLMKKDSSQFNIHGDLLIRWNDTRLEWNQTEWKMEEFALHDNHHIWTPHFNEDSECSNSDGCIARILDIEIRYDGTVNARFTFRFPAFCGIDFYKYPEETNDCCLLLTLQEIERKVKFDLKTKERSSIKKPVALTTIESDGSTKVFKNVETSIWTVTDRIVDVAKIGGYRNEFLRLCVHAKKEMSTLKIALRIPVTIATMLMLVSPLFGDLRTQSFVKLVTLTLQTVCFLFLCSIAPENGFGGNKPKIYTFYEFLFFVSFLSILITLVCLALCRVRRTVPPSHFLYLSAKLINRFFCCIEPEQNNSYQRHLEDTFDRPDSDRAATTVDYTHEWRHIYIAANNLFSGLSFSVFCFVIIFEIM</sequence>
<gene>
    <name evidence="4" type="ORF">BOKJ2_LOCUS4046</name>
</gene>
<dbReference type="GO" id="GO:0004888">
    <property type="term" value="F:transmembrane signaling receptor activity"/>
    <property type="evidence" value="ECO:0007669"/>
    <property type="project" value="InterPro"/>
</dbReference>
<evidence type="ECO:0000313" key="5">
    <source>
        <dbReference type="Proteomes" id="UP000614601"/>
    </source>
</evidence>
<evidence type="ECO:0000313" key="4">
    <source>
        <dbReference type="EMBL" id="CAD5212125.1"/>
    </source>
</evidence>
<reference evidence="4" key="1">
    <citation type="submission" date="2020-09" db="EMBL/GenBank/DDBJ databases">
        <authorList>
            <person name="Kikuchi T."/>
        </authorList>
    </citation>
    <scope>NUCLEOTIDE SEQUENCE</scope>
    <source>
        <strain evidence="4">SH1</strain>
    </source>
</reference>
<proteinExistence type="predicted"/>
<keyword evidence="2" id="KW-0732">Signal</keyword>
<feature type="signal peptide" evidence="2">
    <location>
        <begin position="1"/>
        <end position="26"/>
    </location>
</feature>
<comment type="caution">
    <text evidence="4">The sequence shown here is derived from an EMBL/GenBank/DDBJ whole genome shotgun (WGS) entry which is preliminary data.</text>
</comment>
<dbReference type="SUPFAM" id="SSF63712">
    <property type="entry name" value="Nicotinic receptor ligand binding domain-like"/>
    <property type="match status" value="1"/>
</dbReference>
<dbReference type="EMBL" id="CAJFCW020000002">
    <property type="protein sequence ID" value="CAG9095115.1"/>
    <property type="molecule type" value="Genomic_DNA"/>
</dbReference>
<accession>A0A811KB01</accession>
<dbReference type="AlphaFoldDB" id="A0A811KB01"/>